<feature type="chain" id="PRO_5020954882" evidence="2">
    <location>
        <begin position="21"/>
        <end position="167"/>
    </location>
</feature>
<keyword evidence="2" id="KW-0732">Signal</keyword>
<comment type="caution">
    <text evidence="3">The sequence shown here is derived from an EMBL/GenBank/DDBJ whole genome shotgun (WGS) entry which is preliminary data.</text>
</comment>
<sequence>MQRIKLSAFSVLVGLRQLITSPLDVHSRTSDDTTRCSTSSYNLSGLSKEKDPIVARGSADGDGCNEALLGQEIHSSVYLSAPSSSAGQEDFVALDIHSASASHGEQTCTPSSSLPPTRSAPLSESRENAFGESTVGWEQVVIYEIVMSRVFAACRTLQNVGSRYSNT</sequence>
<feature type="region of interest" description="Disordered" evidence="1">
    <location>
        <begin position="102"/>
        <end position="127"/>
    </location>
</feature>
<organism evidence="3 4">
    <name type="scientific">Steccherinum ochraceum</name>
    <dbReference type="NCBI Taxonomy" id="92696"/>
    <lineage>
        <taxon>Eukaryota</taxon>
        <taxon>Fungi</taxon>
        <taxon>Dikarya</taxon>
        <taxon>Basidiomycota</taxon>
        <taxon>Agaricomycotina</taxon>
        <taxon>Agaricomycetes</taxon>
        <taxon>Polyporales</taxon>
        <taxon>Steccherinaceae</taxon>
        <taxon>Steccherinum</taxon>
    </lineage>
</organism>
<evidence type="ECO:0000256" key="2">
    <source>
        <dbReference type="SAM" id="SignalP"/>
    </source>
</evidence>
<evidence type="ECO:0000313" key="4">
    <source>
        <dbReference type="Proteomes" id="UP000292702"/>
    </source>
</evidence>
<accession>A0A4R0RFV1</accession>
<feature type="compositionally biased region" description="Polar residues" evidence="1">
    <location>
        <begin position="102"/>
        <end position="122"/>
    </location>
</feature>
<proteinExistence type="predicted"/>
<evidence type="ECO:0000313" key="3">
    <source>
        <dbReference type="EMBL" id="TCD66136.1"/>
    </source>
</evidence>
<dbReference type="EMBL" id="RWJN01000148">
    <property type="protein sequence ID" value="TCD66136.1"/>
    <property type="molecule type" value="Genomic_DNA"/>
</dbReference>
<dbReference type="AlphaFoldDB" id="A0A4R0RFV1"/>
<feature type="signal peptide" evidence="2">
    <location>
        <begin position="1"/>
        <end position="20"/>
    </location>
</feature>
<protein>
    <submittedName>
        <fullName evidence="3">Uncharacterized protein</fullName>
    </submittedName>
</protein>
<gene>
    <name evidence="3" type="ORF">EIP91_001745</name>
</gene>
<keyword evidence="4" id="KW-1185">Reference proteome</keyword>
<evidence type="ECO:0000256" key="1">
    <source>
        <dbReference type="SAM" id="MobiDB-lite"/>
    </source>
</evidence>
<dbReference type="Proteomes" id="UP000292702">
    <property type="component" value="Unassembled WGS sequence"/>
</dbReference>
<reference evidence="3 4" key="1">
    <citation type="submission" date="2018-11" db="EMBL/GenBank/DDBJ databases">
        <title>Genome assembly of Steccherinum ochraceum LE-BIN_3174, the white-rot fungus of the Steccherinaceae family (The Residual Polyporoid clade, Polyporales, Basidiomycota).</title>
        <authorList>
            <person name="Fedorova T.V."/>
            <person name="Glazunova O.A."/>
            <person name="Landesman E.O."/>
            <person name="Moiseenko K.V."/>
            <person name="Psurtseva N.V."/>
            <person name="Savinova O.S."/>
            <person name="Shakhova N.V."/>
            <person name="Tyazhelova T.V."/>
            <person name="Vasina D.V."/>
        </authorList>
    </citation>
    <scope>NUCLEOTIDE SEQUENCE [LARGE SCALE GENOMIC DNA]</scope>
    <source>
        <strain evidence="3 4">LE-BIN_3174</strain>
    </source>
</reference>
<name>A0A4R0RFV1_9APHY</name>